<comment type="caution">
    <text evidence="1">The sequence shown here is derived from an EMBL/GenBank/DDBJ whole genome shotgun (WGS) entry which is preliminary data.</text>
</comment>
<protein>
    <submittedName>
        <fullName evidence="1">Uncharacterized protein</fullName>
    </submittedName>
</protein>
<evidence type="ECO:0000313" key="2">
    <source>
        <dbReference type="Proteomes" id="UP000215335"/>
    </source>
</evidence>
<dbReference type="AlphaFoldDB" id="A0A232ELT7"/>
<gene>
    <name evidence="1" type="ORF">TSAR_006095</name>
</gene>
<evidence type="ECO:0000313" key="1">
    <source>
        <dbReference type="EMBL" id="OXU19272.1"/>
    </source>
</evidence>
<organism evidence="1 2">
    <name type="scientific">Trichomalopsis sarcophagae</name>
    <dbReference type="NCBI Taxonomy" id="543379"/>
    <lineage>
        <taxon>Eukaryota</taxon>
        <taxon>Metazoa</taxon>
        <taxon>Ecdysozoa</taxon>
        <taxon>Arthropoda</taxon>
        <taxon>Hexapoda</taxon>
        <taxon>Insecta</taxon>
        <taxon>Pterygota</taxon>
        <taxon>Neoptera</taxon>
        <taxon>Endopterygota</taxon>
        <taxon>Hymenoptera</taxon>
        <taxon>Apocrita</taxon>
        <taxon>Proctotrupomorpha</taxon>
        <taxon>Chalcidoidea</taxon>
        <taxon>Pteromalidae</taxon>
        <taxon>Pteromalinae</taxon>
        <taxon>Trichomalopsis</taxon>
    </lineage>
</organism>
<proteinExistence type="predicted"/>
<accession>A0A232ELT7</accession>
<dbReference type="EMBL" id="NNAY01003521">
    <property type="protein sequence ID" value="OXU19272.1"/>
    <property type="molecule type" value="Genomic_DNA"/>
</dbReference>
<name>A0A232ELT7_9HYME</name>
<dbReference type="Proteomes" id="UP000215335">
    <property type="component" value="Unassembled WGS sequence"/>
</dbReference>
<reference evidence="1 2" key="1">
    <citation type="journal article" date="2017" name="Curr. Biol.">
        <title>The Evolution of Venom by Co-option of Single-Copy Genes.</title>
        <authorList>
            <person name="Martinson E.O."/>
            <person name="Mrinalini"/>
            <person name="Kelkar Y.D."/>
            <person name="Chang C.H."/>
            <person name="Werren J.H."/>
        </authorList>
    </citation>
    <scope>NUCLEOTIDE SEQUENCE [LARGE SCALE GENOMIC DNA]</scope>
    <source>
        <strain evidence="1 2">Alberta</strain>
        <tissue evidence="1">Whole body</tissue>
    </source>
</reference>
<keyword evidence="2" id="KW-1185">Reference proteome</keyword>
<sequence>MSQFFTKLLQKTFIPSTLSTRYCKATPKTTEWQVSTQNVTIFQKTLAKDVYTIHTEYQEPRSSLLLRYSSAIPKTPE</sequence>